<name>A0ABR3XVK9_9PEZI</name>
<comment type="caution">
    <text evidence="6">The sequence shown here is derived from an EMBL/GenBank/DDBJ whole genome shotgun (WGS) entry which is preliminary data.</text>
</comment>
<organism evidence="6 7">
    <name type="scientific">Diaporthe australafricana</name>
    <dbReference type="NCBI Taxonomy" id="127596"/>
    <lineage>
        <taxon>Eukaryota</taxon>
        <taxon>Fungi</taxon>
        <taxon>Dikarya</taxon>
        <taxon>Ascomycota</taxon>
        <taxon>Pezizomycotina</taxon>
        <taxon>Sordariomycetes</taxon>
        <taxon>Sordariomycetidae</taxon>
        <taxon>Diaporthales</taxon>
        <taxon>Diaporthaceae</taxon>
        <taxon>Diaporthe</taxon>
    </lineage>
</organism>
<evidence type="ECO:0000256" key="3">
    <source>
        <dbReference type="ARBA" id="ARBA00022598"/>
    </source>
</evidence>
<proteinExistence type="inferred from homology"/>
<keyword evidence="3" id="KW-0436">Ligase</keyword>
<evidence type="ECO:0000256" key="1">
    <source>
        <dbReference type="ARBA" id="ARBA00022450"/>
    </source>
</evidence>
<dbReference type="Proteomes" id="UP001583177">
    <property type="component" value="Unassembled WGS sequence"/>
</dbReference>
<dbReference type="SUPFAM" id="SSF52777">
    <property type="entry name" value="CoA-dependent acyltransferases"/>
    <property type="match status" value="1"/>
</dbReference>
<dbReference type="PANTHER" id="PTHR45527">
    <property type="entry name" value="NONRIBOSOMAL PEPTIDE SYNTHETASE"/>
    <property type="match status" value="1"/>
</dbReference>
<evidence type="ECO:0000256" key="2">
    <source>
        <dbReference type="ARBA" id="ARBA00022553"/>
    </source>
</evidence>
<keyword evidence="2" id="KW-0597">Phosphoprotein</keyword>
<protein>
    <recommendedName>
        <fullName evidence="5">Condensation domain-containing protein</fullName>
    </recommendedName>
</protein>
<evidence type="ECO:0000313" key="7">
    <source>
        <dbReference type="Proteomes" id="UP001583177"/>
    </source>
</evidence>
<dbReference type="Gene3D" id="3.30.559.10">
    <property type="entry name" value="Chloramphenicol acetyltransferase-like domain"/>
    <property type="match status" value="1"/>
</dbReference>
<dbReference type="InterPro" id="IPR023213">
    <property type="entry name" value="CAT-like_dom_sf"/>
</dbReference>
<reference evidence="6 7" key="1">
    <citation type="journal article" date="2024" name="IMA Fungus">
        <title>IMA Genome - F19 : A genome assembly and annotation guide to empower mycologists, including annotated draft genome sequences of Ceratocystis pirilliformis, Diaporthe australafricana, Fusarium ophioides, Paecilomyces lecythidis, and Sporothrix stenoceras.</title>
        <authorList>
            <person name="Aylward J."/>
            <person name="Wilson A.M."/>
            <person name="Visagie C.M."/>
            <person name="Spraker J."/>
            <person name="Barnes I."/>
            <person name="Buitendag C."/>
            <person name="Ceriani C."/>
            <person name="Del Mar Angel L."/>
            <person name="du Plessis D."/>
            <person name="Fuchs T."/>
            <person name="Gasser K."/>
            <person name="Kramer D."/>
            <person name="Li W."/>
            <person name="Munsamy K."/>
            <person name="Piso A."/>
            <person name="Price J.L."/>
            <person name="Sonnekus B."/>
            <person name="Thomas C."/>
            <person name="van der Nest A."/>
            <person name="van Dijk A."/>
            <person name="van Heerden A."/>
            <person name="van Vuuren N."/>
            <person name="Yilmaz N."/>
            <person name="Duong T.A."/>
            <person name="van der Merwe N.A."/>
            <person name="Wingfield M.J."/>
            <person name="Wingfield B.D."/>
        </authorList>
    </citation>
    <scope>NUCLEOTIDE SEQUENCE [LARGE SCALE GENOMIC DNA]</scope>
    <source>
        <strain evidence="6 7">CMW 18300</strain>
    </source>
</reference>
<gene>
    <name evidence="6" type="ORF">Daus18300_001404</name>
</gene>
<keyword evidence="1" id="KW-0596">Phosphopantetheine</keyword>
<evidence type="ECO:0000313" key="6">
    <source>
        <dbReference type="EMBL" id="KAL1880041.1"/>
    </source>
</evidence>
<dbReference type="EMBL" id="JAWRVE010000008">
    <property type="protein sequence ID" value="KAL1880041.1"/>
    <property type="molecule type" value="Genomic_DNA"/>
</dbReference>
<evidence type="ECO:0000259" key="5">
    <source>
        <dbReference type="Pfam" id="PF00668"/>
    </source>
</evidence>
<evidence type="ECO:0000256" key="4">
    <source>
        <dbReference type="ARBA" id="ARBA00029454"/>
    </source>
</evidence>
<dbReference type="Pfam" id="PF00668">
    <property type="entry name" value="Condensation"/>
    <property type="match status" value="1"/>
</dbReference>
<sequence length="210" mass="23768">MMQDDGLSIEIEWNKYMLHQELIHDWTCRLEHIFDRPFELEGSEFLGQNYHITKFIGFDAGNGYDDIESTCQRLGIELSDVEAVYPCSPIQDSLMLSQLRQPNGVYDQCFLFKILPSDDRVSGPDSTRLAEAWTSVVAKHPILRTEFAQDDSGSFLQLVLRSIDPDIECLPLKDEDALPEVWETGSRTAGILPLSGKVLHGLKIYTTQAS</sequence>
<dbReference type="PANTHER" id="PTHR45527:SF11">
    <property type="entry name" value="NONRIBOSOMAL PEPTIDE SYNTHETASE 5"/>
    <property type="match status" value="1"/>
</dbReference>
<dbReference type="InterPro" id="IPR001242">
    <property type="entry name" value="Condensation_dom"/>
</dbReference>
<comment type="similarity">
    <text evidence="4">Belongs to the NRP synthetase family.</text>
</comment>
<accession>A0ABR3XVK9</accession>
<keyword evidence="7" id="KW-1185">Reference proteome</keyword>
<feature type="domain" description="Condensation" evidence="5">
    <location>
        <begin position="82"/>
        <end position="177"/>
    </location>
</feature>